<keyword evidence="1" id="KW-0472">Membrane</keyword>
<comment type="caution">
    <text evidence="3">The sequence shown here is derived from an EMBL/GenBank/DDBJ whole genome shotgun (WGS) entry which is preliminary data.</text>
</comment>
<keyword evidence="4" id="KW-1185">Reference proteome</keyword>
<dbReference type="InterPro" id="IPR013491">
    <property type="entry name" value="Tape_meas_N"/>
</dbReference>
<reference evidence="4" key="1">
    <citation type="journal article" date="2019" name="Int. J. Syst. Evol. Microbiol.">
        <title>The Global Catalogue of Microorganisms (GCM) 10K type strain sequencing project: providing services to taxonomists for standard genome sequencing and annotation.</title>
        <authorList>
            <consortium name="The Broad Institute Genomics Platform"/>
            <consortium name="The Broad Institute Genome Sequencing Center for Infectious Disease"/>
            <person name="Wu L."/>
            <person name="Ma J."/>
        </authorList>
    </citation>
    <scope>NUCLEOTIDE SEQUENCE [LARGE SCALE GENOMIC DNA]</scope>
    <source>
        <strain evidence="4">CGMCC 1.3685</strain>
    </source>
</reference>
<feature type="transmembrane region" description="Helical" evidence="1">
    <location>
        <begin position="546"/>
        <end position="564"/>
    </location>
</feature>
<evidence type="ECO:0000313" key="3">
    <source>
        <dbReference type="EMBL" id="GGJ58786.1"/>
    </source>
</evidence>
<dbReference type="Pfam" id="PF20155">
    <property type="entry name" value="TMP_3"/>
    <property type="match status" value="1"/>
</dbReference>
<feature type="transmembrane region" description="Helical" evidence="1">
    <location>
        <begin position="517"/>
        <end position="534"/>
    </location>
</feature>
<dbReference type="Proteomes" id="UP000606115">
    <property type="component" value="Unassembled WGS sequence"/>
</dbReference>
<feature type="transmembrane region" description="Helical" evidence="1">
    <location>
        <begin position="421"/>
        <end position="445"/>
    </location>
</feature>
<evidence type="ECO:0000313" key="4">
    <source>
        <dbReference type="Proteomes" id="UP000606115"/>
    </source>
</evidence>
<dbReference type="InterPro" id="IPR016024">
    <property type="entry name" value="ARM-type_fold"/>
</dbReference>
<evidence type="ECO:0000259" key="2">
    <source>
        <dbReference type="Pfam" id="PF20155"/>
    </source>
</evidence>
<accession>A0ABQ2DIB4</accession>
<dbReference type="EMBL" id="BMKX01000003">
    <property type="protein sequence ID" value="GGJ58786.1"/>
    <property type="molecule type" value="Genomic_DNA"/>
</dbReference>
<keyword evidence="1" id="KW-1133">Transmembrane helix</keyword>
<evidence type="ECO:0000256" key="1">
    <source>
        <dbReference type="SAM" id="Phobius"/>
    </source>
</evidence>
<protein>
    <recommendedName>
        <fullName evidence="2">Tape measure protein N-terminal domain-containing protein</fullName>
    </recommendedName>
</protein>
<dbReference type="SUPFAM" id="SSF48371">
    <property type="entry name" value="ARM repeat"/>
    <property type="match status" value="1"/>
</dbReference>
<dbReference type="NCBIfam" id="TIGR02675">
    <property type="entry name" value="tape_meas_nterm"/>
    <property type="match status" value="1"/>
</dbReference>
<name>A0ABQ2DIB4_9MICC</name>
<dbReference type="PANTHER" id="PTHR37813">
    <property type="entry name" value="FELS-2 PROPHAGE PROTEIN"/>
    <property type="match status" value="1"/>
</dbReference>
<keyword evidence="1" id="KW-0812">Transmembrane</keyword>
<feature type="transmembrane region" description="Helical" evidence="1">
    <location>
        <begin position="385"/>
        <end position="409"/>
    </location>
</feature>
<feature type="domain" description="Tape measure protein N-terminal" evidence="2">
    <location>
        <begin position="72"/>
        <end position="243"/>
    </location>
</feature>
<sequence>MSTNLAEAYVQITAVTRGMGKQINKDLGGAADTAGEKAGKSSGKKFGGAFTGIVKKAGAIGAAVAVGLAAKGGIDRALNIENAQAKLKGLGNDTQTVSKIMDNALASVSGTSFGLGEAATTAAGAVAAGIEPGQALERMLKSVANSAASAGVGMDEMGAIYNKVATSNKAQGEVLAQVNEKGIPLTATLAKQLGKTGAEVEKMASKGQIGFKEFEAAMTQASGTVAEEMGKTFTGSMSNLSAAGSRIGATVMTPFLNIARVGANALIPVLDGINKAIAPVMASFGEWAQQNMPGVFSAMGDGLSRIGDVLGPIASQIGAAIGPAFAQLAAQIGPVISQIGTALGPVFAQISAAIGPLIPQIIEFATSFSPVSILMQALLPVLPQIAGMLGTLGAAFGQIIAAVLPLATTLMTSIVPVFTQLIATILPVVIQLVTTLVSAFAPLIAQLVTSLAPIISQLATTVFPLLAQAFTSIMGAILPVVNVILAVLIPALKFLMPIVISIVQGIVNNVIGAVQGIVKVITGVISLVGALFRGDWAQVWESLKQIVTGAVQAVWNLIQLWFVGKMVKGIIGVMKSITGLFTTGWNAVKTTVQSSVGTVKTAVQTGLNLVRSIVQGVMSAVKSFFSGTFNAIKSIATGGMSAIRGAVQTGLAAVLNFFKALPGKIVSALSGLAGKLGTVGRQMIDGMINGIKAMATKVIDSIVNVAQGAIDGAKRFLGIHSPSRVFRDEVGKQISRGLAAGVTADQGKAVKAVEDLSKAVAKAGEKAIKQETANAKADRTKANAQIAKHNKALAAKRDAAVAKADKIKNSKQHAAAKKAAQSAFKAAKKDRLPALSKAEAEKVAKRNIRAIQSAQGKAQRILDAQGQTTGGIWEFGNTKGVQRIVNSLSDSGKWTRNATRQTRSSTLADLAKGREVMADRIESANKRLDEMVDYRNQNADRIMGELDLKPVEDKDGKKKKLSIADVSSRVKSLAAKARKFASRLAALGKAGIPAGLIQEIAGYGTTEGIQVADAILSGTKKQQSDLGKDWKGLESASSRFGSVAAEQFFGVGVAAQQGIIKGLQSDDQKLKKAAENLASKLTKATRKALGIHSPSRVFRDQVGAYIPAGVIAGIDQGQSKLDHRVAGMVGTQAPNIAQIAPAEFTGGAYGADQPIIIQGPLVEVKEMRVDSERRVKQVAQDLHTRATRAARSRGAVQLAGVVR</sequence>
<dbReference type="RefSeq" id="WP_188685028.1">
    <property type="nucleotide sequence ID" value="NZ_BMKX01000003.1"/>
</dbReference>
<dbReference type="GeneID" id="303304054"/>
<gene>
    <name evidence="3" type="ORF">GCM10007173_16870</name>
</gene>
<proteinExistence type="predicted"/>
<organism evidence="3 4">
    <name type="scientific">Glutamicibacter ardleyensis</name>
    <dbReference type="NCBI Taxonomy" id="225894"/>
    <lineage>
        <taxon>Bacteria</taxon>
        <taxon>Bacillati</taxon>
        <taxon>Actinomycetota</taxon>
        <taxon>Actinomycetes</taxon>
        <taxon>Micrococcales</taxon>
        <taxon>Micrococcaceae</taxon>
        <taxon>Glutamicibacter</taxon>
    </lineage>
</organism>
<dbReference type="PANTHER" id="PTHR37813:SF1">
    <property type="entry name" value="FELS-2 PROPHAGE PROTEIN"/>
    <property type="match status" value="1"/>
</dbReference>